<protein>
    <submittedName>
        <fullName evidence="2">Uncharacterized protein</fullName>
    </submittedName>
</protein>
<evidence type="ECO:0000313" key="2">
    <source>
        <dbReference type="EMBL" id="KXJ96303.1"/>
    </source>
</evidence>
<proteinExistence type="predicted"/>
<name>A0A136JGM4_9PEZI</name>
<reference evidence="3" key="1">
    <citation type="submission" date="2016-02" db="EMBL/GenBank/DDBJ databases">
        <title>Draft genome sequence of Microdochium bolleyi, a fungal endophyte of beachgrass.</title>
        <authorList>
            <consortium name="DOE Joint Genome Institute"/>
            <person name="David A.S."/>
            <person name="May G."/>
            <person name="Haridas S."/>
            <person name="Lim J."/>
            <person name="Wang M."/>
            <person name="Labutti K."/>
            <person name="Lipzen A."/>
            <person name="Barry K."/>
            <person name="Grigoriev I.V."/>
        </authorList>
    </citation>
    <scope>NUCLEOTIDE SEQUENCE [LARGE SCALE GENOMIC DNA]</scope>
    <source>
        <strain evidence="3">J235TASD1</strain>
    </source>
</reference>
<dbReference type="InParanoid" id="A0A136JGM4"/>
<feature type="compositionally biased region" description="Basic and acidic residues" evidence="1">
    <location>
        <begin position="28"/>
        <end position="42"/>
    </location>
</feature>
<accession>A0A136JGM4</accession>
<keyword evidence="3" id="KW-1185">Reference proteome</keyword>
<dbReference type="Proteomes" id="UP000070501">
    <property type="component" value="Unassembled WGS sequence"/>
</dbReference>
<sequence>MASGQPSDPSGPGPSDGRMQSVFSTLREALRPGDARRLDNNKQQDSSLPAGQPKQRIPLRPVDQSQHDQQQLRDDPNPGDTGSDNRPRAFPEAHRDATGHTSVLESIMPGRQGLSGRPAWDPVNDPNPPPPSERRGSGILGALDSIRSRRRSSATSSREEVGGFTGFRRSSVGSGSGDGNYTYDTFSGTRSSEFASARHRASSAGSNDLAPFGGSGGGQPEAMRAAANTLPGSVAGESQVGR</sequence>
<feature type="compositionally biased region" description="Low complexity" evidence="1">
    <location>
        <begin position="1"/>
        <end position="17"/>
    </location>
</feature>
<organism evidence="2 3">
    <name type="scientific">Microdochium bolleyi</name>
    <dbReference type="NCBI Taxonomy" id="196109"/>
    <lineage>
        <taxon>Eukaryota</taxon>
        <taxon>Fungi</taxon>
        <taxon>Dikarya</taxon>
        <taxon>Ascomycota</taxon>
        <taxon>Pezizomycotina</taxon>
        <taxon>Sordariomycetes</taxon>
        <taxon>Xylariomycetidae</taxon>
        <taxon>Xylariales</taxon>
        <taxon>Microdochiaceae</taxon>
        <taxon>Microdochium</taxon>
    </lineage>
</organism>
<feature type="compositionally biased region" description="Basic and acidic residues" evidence="1">
    <location>
        <begin position="83"/>
        <end position="98"/>
    </location>
</feature>
<evidence type="ECO:0000313" key="3">
    <source>
        <dbReference type="Proteomes" id="UP000070501"/>
    </source>
</evidence>
<gene>
    <name evidence="2" type="ORF">Micbo1qcDRAFT_199131</name>
</gene>
<dbReference type="EMBL" id="KQ964245">
    <property type="protein sequence ID" value="KXJ96303.1"/>
    <property type="molecule type" value="Genomic_DNA"/>
</dbReference>
<dbReference type="AlphaFoldDB" id="A0A136JGM4"/>
<evidence type="ECO:0000256" key="1">
    <source>
        <dbReference type="SAM" id="MobiDB-lite"/>
    </source>
</evidence>
<feature type="region of interest" description="Disordered" evidence="1">
    <location>
        <begin position="1"/>
        <end position="242"/>
    </location>
</feature>
<dbReference type="OrthoDB" id="10551089at2759"/>